<keyword evidence="1" id="KW-1133">Transmembrane helix</keyword>
<evidence type="ECO:0000256" key="1">
    <source>
        <dbReference type="SAM" id="Phobius"/>
    </source>
</evidence>
<dbReference type="EMBL" id="GU567957">
    <property type="protein sequence ID" value="ADI21510.1"/>
    <property type="molecule type" value="Genomic_DNA"/>
</dbReference>
<feature type="transmembrane region" description="Helical" evidence="1">
    <location>
        <begin position="6"/>
        <end position="24"/>
    </location>
</feature>
<accession>E7C236</accession>
<dbReference type="AlphaFoldDB" id="E7C236"/>
<proteinExistence type="predicted"/>
<keyword evidence="1" id="KW-0472">Membrane</keyword>
<keyword evidence="1" id="KW-0812">Transmembrane</keyword>
<reference evidence="2" key="1">
    <citation type="submission" date="2010-01" db="EMBL/GenBank/DDBJ databases">
        <title>Genome fragments of uncultured bacteria from the North Pacific subtropical Gyre.</title>
        <authorList>
            <person name="Pham V.D."/>
            <person name="Delong E.F."/>
        </authorList>
    </citation>
    <scope>NUCLEOTIDE SEQUENCE</scope>
</reference>
<sequence length="146" mass="16182">MTLVEVMLAVVIFVIAIFSILALVNQTLNTVKAIQRQTPDLGALAGRTLLELPVPEGELDIGLTDPIDPDFGKNAGADRPIYPNAWWKRDLIALDETNGLYQASVIVEDEVIRKNKNSPSIFVEYELRFLMFRPDLAKSLLGEGTN</sequence>
<organism evidence="2">
    <name type="scientific">uncultured verrucomicrobium HF0070_15G23</name>
    <dbReference type="NCBI Taxonomy" id="723594"/>
    <lineage>
        <taxon>Bacteria</taxon>
        <taxon>Pseudomonadati</taxon>
        <taxon>Verrucomicrobiota</taxon>
        <taxon>environmental samples</taxon>
    </lineage>
</organism>
<name>E7C236_9BACT</name>
<protein>
    <submittedName>
        <fullName evidence="2">Uncharacterized protein</fullName>
    </submittedName>
</protein>
<evidence type="ECO:0000313" key="2">
    <source>
        <dbReference type="EMBL" id="ADI21510.1"/>
    </source>
</evidence>